<dbReference type="InterPro" id="IPR017907">
    <property type="entry name" value="Znf_RING_CS"/>
</dbReference>
<name>A0A9P6X4E3_RHIOR</name>
<keyword evidence="1" id="KW-0479">Metal-binding</keyword>
<evidence type="ECO:0000259" key="5">
    <source>
        <dbReference type="PROSITE" id="PS50089"/>
    </source>
</evidence>
<dbReference type="Proteomes" id="UP000716291">
    <property type="component" value="Unassembled WGS sequence"/>
</dbReference>
<dbReference type="Gene3D" id="3.30.40.10">
    <property type="entry name" value="Zinc/RING finger domain, C3HC4 (zinc finger)"/>
    <property type="match status" value="1"/>
</dbReference>
<keyword evidence="3" id="KW-0862">Zinc</keyword>
<evidence type="ECO:0000256" key="3">
    <source>
        <dbReference type="ARBA" id="ARBA00022833"/>
    </source>
</evidence>
<feature type="domain" description="RING-type" evidence="5">
    <location>
        <begin position="229"/>
        <end position="262"/>
    </location>
</feature>
<comment type="caution">
    <text evidence="6">The sequence shown here is derived from an EMBL/GenBank/DDBJ whole genome shotgun (WGS) entry which is preliminary data.</text>
</comment>
<dbReference type="PROSITE" id="PS50089">
    <property type="entry name" value="ZF_RING_2"/>
    <property type="match status" value="1"/>
</dbReference>
<dbReference type="EMBL" id="JAANQT010001562">
    <property type="protein sequence ID" value="KAG1304689.1"/>
    <property type="molecule type" value="Genomic_DNA"/>
</dbReference>
<proteinExistence type="predicted"/>
<dbReference type="Pfam" id="PF13445">
    <property type="entry name" value="zf-RING_UBOX"/>
    <property type="match status" value="1"/>
</dbReference>
<reference evidence="6" key="1">
    <citation type="journal article" date="2020" name="Microb. Genom.">
        <title>Genetic diversity of clinical and environmental Mucorales isolates obtained from an investigation of mucormycosis cases among solid organ transplant recipients.</title>
        <authorList>
            <person name="Nguyen M.H."/>
            <person name="Kaul D."/>
            <person name="Muto C."/>
            <person name="Cheng S.J."/>
            <person name="Richter R.A."/>
            <person name="Bruno V.M."/>
            <person name="Liu G."/>
            <person name="Beyhan S."/>
            <person name="Sundermann A.J."/>
            <person name="Mounaud S."/>
            <person name="Pasculle A.W."/>
            <person name="Nierman W.C."/>
            <person name="Driscoll E."/>
            <person name="Cumbie R."/>
            <person name="Clancy C.J."/>
            <person name="Dupont C.L."/>
        </authorList>
    </citation>
    <scope>NUCLEOTIDE SEQUENCE</scope>
    <source>
        <strain evidence="6">GL11</strain>
    </source>
</reference>
<dbReference type="SUPFAM" id="SSF57850">
    <property type="entry name" value="RING/U-box"/>
    <property type="match status" value="1"/>
</dbReference>
<gene>
    <name evidence="6" type="ORF">G6F64_008992</name>
</gene>
<protein>
    <recommendedName>
        <fullName evidence="5">RING-type domain-containing protein</fullName>
    </recommendedName>
</protein>
<dbReference type="AlphaFoldDB" id="A0A9P6X4E3"/>
<evidence type="ECO:0000256" key="1">
    <source>
        <dbReference type="ARBA" id="ARBA00022723"/>
    </source>
</evidence>
<sequence length="367" mass="43700">MTWYSLLFRNNKPQKRPVSVDVDDRLESIPVCLKMSPLYDQHLVRIHTIVHHYMSLIMSGRKNKYDWILIQAFVRAWYSEMERVYEHVTSVADILRTQMEELSSVFCDADIRESCCKKDSIKSMHSHFQHHHRHLENRIQFMLSEKHNTPLSQCMQRVYRLGQAILLYEYYIESQMKLLKDISHIIQSPLLLSYWTQKHSESQEMHKQLLDQLRCLLEQQLPCQQDMTCSICLSILHEPVTLKGCHHTFCKDCLQQHYCYTCFFRKKKRVWTKTPLIDCTCFVLDATNQIVPAHDHQPCPLCRRLFSPEDCKLDLDLDKFISAYCKMNEKKKVKRGSKAYLKNCTYYSFLTGRTGCGFYRKERNVIF</sequence>
<evidence type="ECO:0000256" key="4">
    <source>
        <dbReference type="PROSITE-ProRule" id="PRU00175"/>
    </source>
</evidence>
<accession>A0A9P6X4E3</accession>
<dbReference type="InterPro" id="IPR027370">
    <property type="entry name" value="Znf-RING_euk"/>
</dbReference>
<keyword evidence="2 4" id="KW-0863">Zinc-finger</keyword>
<dbReference type="GO" id="GO:0008270">
    <property type="term" value="F:zinc ion binding"/>
    <property type="evidence" value="ECO:0007669"/>
    <property type="project" value="UniProtKB-KW"/>
</dbReference>
<dbReference type="InterPro" id="IPR013083">
    <property type="entry name" value="Znf_RING/FYVE/PHD"/>
</dbReference>
<organism evidence="6 7">
    <name type="scientific">Rhizopus oryzae</name>
    <name type="common">Mucormycosis agent</name>
    <name type="synonym">Rhizopus arrhizus var. delemar</name>
    <dbReference type="NCBI Taxonomy" id="64495"/>
    <lineage>
        <taxon>Eukaryota</taxon>
        <taxon>Fungi</taxon>
        <taxon>Fungi incertae sedis</taxon>
        <taxon>Mucoromycota</taxon>
        <taxon>Mucoromycotina</taxon>
        <taxon>Mucoromycetes</taxon>
        <taxon>Mucorales</taxon>
        <taxon>Mucorineae</taxon>
        <taxon>Rhizopodaceae</taxon>
        <taxon>Rhizopus</taxon>
    </lineage>
</organism>
<dbReference type="PROSITE" id="PS00518">
    <property type="entry name" value="ZF_RING_1"/>
    <property type="match status" value="1"/>
</dbReference>
<dbReference type="InterPro" id="IPR001841">
    <property type="entry name" value="Znf_RING"/>
</dbReference>
<dbReference type="SMART" id="SM00184">
    <property type="entry name" value="RING"/>
    <property type="match status" value="1"/>
</dbReference>
<dbReference type="OrthoDB" id="2358609at2759"/>
<evidence type="ECO:0000313" key="6">
    <source>
        <dbReference type="EMBL" id="KAG1304689.1"/>
    </source>
</evidence>
<keyword evidence="7" id="KW-1185">Reference proteome</keyword>
<evidence type="ECO:0000256" key="2">
    <source>
        <dbReference type="ARBA" id="ARBA00022771"/>
    </source>
</evidence>
<evidence type="ECO:0000313" key="7">
    <source>
        <dbReference type="Proteomes" id="UP000716291"/>
    </source>
</evidence>